<evidence type="ECO:0000256" key="1">
    <source>
        <dbReference type="SAM" id="MobiDB-lite"/>
    </source>
</evidence>
<dbReference type="AlphaFoldDB" id="A0A8H6HCI6"/>
<evidence type="ECO:0000313" key="3">
    <source>
        <dbReference type="EMBL" id="KAF6744448.1"/>
    </source>
</evidence>
<dbReference type="Pfam" id="PF24764">
    <property type="entry name" value="rva_4"/>
    <property type="match status" value="1"/>
</dbReference>
<feature type="region of interest" description="Disordered" evidence="1">
    <location>
        <begin position="149"/>
        <end position="188"/>
    </location>
</feature>
<dbReference type="EMBL" id="JACGCI010000120">
    <property type="protein sequence ID" value="KAF6744448.1"/>
    <property type="molecule type" value="Genomic_DNA"/>
</dbReference>
<sequence length="230" mass="26340">MEANCGERRGSYLWGRSVHNVRIERLWVDVTAQVGSQWHNAFTDLEIRHGLNINNPHHIWILQYLFLPAINQQLAFFAESWNHHRIQIRDGPNRSPADMFGFDMLVHGIRGSQLPNPNNEPLDSVEELEVFGVDWDALRNDQLLQSLRANNSRTEEGTSWVGRTGPPPNLNEVPVNPPDPPPHPLDRPDDFSLQLTHWIRSMEDEGRQLTIEALWTLALATARNVFGDVI</sequence>
<name>A0A8H6HCI6_9AGAR</name>
<protein>
    <recommendedName>
        <fullName evidence="2">Integrase core domain-containing protein</fullName>
    </recommendedName>
</protein>
<evidence type="ECO:0000259" key="2">
    <source>
        <dbReference type="Pfam" id="PF24764"/>
    </source>
</evidence>
<dbReference type="OrthoDB" id="3252187at2759"/>
<dbReference type="PANTHER" id="PTHR46791:SF5">
    <property type="entry name" value="CLR5 DOMAIN-CONTAINING PROTEIN-RELATED"/>
    <property type="match status" value="1"/>
</dbReference>
<keyword evidence="4" id="KW-1185">Reference proteome</keyword>
<gene>
    <name evidence="3" type="ORF">DFP72DRAFT_993358</name>
</gene>
<accession>A0A8H6HCI6</accession>
<proteinExistence type="predicted"/>
<feature type="compositionally biased region" description="Pro residues" evidence="1">
    <location>
        <begin position="165"/>
        <end position="183"/>
    </location>
</feature>
<comment type="caution">
    <text evidence="3">The sequence shown here is derived from an EMBL/GenBank/DDBJ whole genome shotgun (WGS) entry which is preliminary data.</text>
</comment>
<feature type="domain" description="Integrase core" evidence="2">
    <location>
        <begin position="1"/>
        <end position="106"/>
    </location>
</feature>
<dbReference type="Proteomes" id="UP000521943">
    <property type="component" value="Unassembled WGS sequence"/>
</dbReference>
<dbReference type="InterPro" id="IPR058913">
    <property type="entry name" value="Integrase_dom_put"/>
</dbReference>
<reference evidence="3 4" key="1">
    <citation type="submission" date="2020-07" db="EMBL/GenBank/DDBJ databases">
        <title>Comparative genomics of pyrophilous fungi reveals a link between fire events and developmental genes.</title>
        <authorList>
            <consortium name="DOE Joint Genome Institute"/>
            <person name="Steindorff A.S."/>
            <person name="Carver A."/>
            <person name="Calhoun S."/>
            <person name="Stillman K."/>
            <person name="Liu H."/>
            <person name="Lipzen A."/>
            <person name="Pangilinan J."/>
            <person name="Labutti K."/>
            <person name="Bruns T.D."/>
            <person name="Grigoriev I.V."/>
        </authorList>
    </citation>
    <scope>NUCLEOTIDE SEQUENCE [LARGE SCALE GENOMIC DNA]</scope>
    <source>
        <strain evidence="3 4">CBS 144469</strain>
    </source>
</reference>
<dbReference type="PANTHER" id="PTHR46791">
    <property type="entry name" value="EXPRESSED PROTEIN"/>
    <property type="match status" value="1"/>
</dbReference>
<organism evidence="3 4">
    <name type="scientific">Ephemerocybe angulata</name>
    <dbReference type="NCBI Taxonomy" id="980116"/>
    <lineage>
        <taxon>Eukaryota</taxon>
        <taxon>Fungi</taxon>
        <taxon>Dikarya</taxon>
        <taxon>Basidiomycota</taxon>
        <taxon>Agaricomycotina</taxon>
        <taxon>Agaricomycetes</taxon>
        <taxon>Agaricomycetidae</taxon>
        <taxon>Agaricales</taxon>
        <taxon>Agaricineae</taxon>
        <taxon>Psathyrellaceae</taxon>
        <taxon>Ephemerocybe</taxon>
    </lineage>
</organism>
<evidence type="ECO:0000313" key="4">
    <source>
        <dbReference type="Proteomes" id="UP000521943"/>
    </source>
</evidence>